<dbReference type="EMBL" id="BGZK01000870">
    <property type="protein sequence ID" value="GBP63486.1"/>
    <property type="molecule type" value="Genomic_DNA"/>
</dbReference>
<sequence length="283" mass="31934">MWAAILSIAALFIWSIHKLRYFSSRGVRTFPPFPLFGNLTAVTFGQENFVDTIAAGYEAFSDQRYFGLYQYHVPTLIPRDPELLRQIMVRDFNSFTDRGVHIGTECDPLFGKNLFMLQGPKWREMRNALTPAFSGARMRCMAPLMDECARAATAHLKTTIKSITEIDTDELISACVNDVIASCAFGFGVNTHAQPQNAIYRLGQTAVIQHTTQIMKFSGYENFPSLMKLLGIKIIPSDAAEQFAVLFKSALEARRQRLVVRPDFIQTLVDAAQGTRFNINFRN</sequence>
<accession>A0A4C1XHW0</accession>
<evidence type="ECO:0000256" key="5">
    <source>
        <dbReference type="ARBA" id="ARBA00012109"/>
    </source>
</evidence>
<evidence type="ECO:0000256" key="13">
    <source>
        <dbReference type="ARBA" id="ARBA00023136"/>
    </source>
</evidence>
<organism evidence="15 16">
    <name type="scientific">Eumeta variegata</name>
    <name type="common">Bagworm moth</name>
    <name type="synonym">Eumeta japonica</name>
    <dbReference type="NCBI Taxonomy" id="151549"/>
    <lineage>
        <taxon>Eukaryota</taxon>
        <taxon>Metazoa</taxon>
        <taxon>Ecdysozoa</taxon>
        <taxon>Arthropoda</taxon>
        <taxon>Hexapoda</taxon>
        <taxon>Insecta</taxon>
        <taxon>Pterygota</taxon>
        <taxon>Neoptera</taxon>
        <taxon>Endopterygota</taxon>
        <taxon>Lepidoptera</taxon>
        <taxon>Glossata</taxon>
        <taxon>Ditrysia</taxon>
        <taxon>Tineoidea</taxon>
        <taxon>Psychidae</taxon>
        <taxon>Oiketicinae</taxon>
        <taxon>Eumeta</taxon>
    </lineage>
</organism>
<keyword evidence="13" id="KW-0472">Membrane</keyword>
<evidence type="ECO:0000256" key="10">
    <source>
        <dbReference type="ARBA" id="ARBA00023002"/>
    </source>
</evidence>
<comment type="cofactor">
    <cofactor evidence="1">
        <name>heme</name>
        <dbReference type="ChEBI" id="CHEBI:30413"/>
    </cofactor>
</comment>
<keyword evidence="10" id="KW-0560">Oxidoreductase</keyword>
<comment type="subcellular location">
    <subcellularLocation>
        <location evidence="3">Endoplasmic reticulum membrane</location>
        <topology evidence="3">Peripheral membrane protein</topology>
    </subcellularLocation>
    <subcellularLocation>
        <location evidence="2">Microsome membrane</location>
        <topology evidence="2">Peripheral membrane protein</topology>
    </subcellularLocation>
</comment>
<dbReference type="InterPro" id="IPR001128">
    <property type="entry name" value="Cyt_P450"/>
</dbReference>
<comment type="similarity">
    <text evidence="4">Belongs to the cytochrome P450 family.</text>
</comment>
<dbReference type="STRING" id="151549.A0A4C1XHW0"/>
<protein>
    <recommendedName>
        <fullName evidence="5">unspecific monooxygenase</fullName>
        <ecNumber evidence="5">1.14.14.1</ecNumber>
    </recommendedName>
</protein>
<evidence type="ECO:0000256" key="7">
    <source>
        <dbReference type="ARBA" id="ARBA00022723"/>
    </source>
</evidence>
<comment type="catalytic activity">
    <reaction evidence="14">
        <text>an organic molecule + reduced [NADPH--hemoprotein reductase] + O2 = an alcohol + oxidized [NADPH--hemoprotein reductase] + H2O + H(+)</text>
        <dbReference type="Rhea" id="RHEA:17149"/>
        <dbReference type="Rhea" id="RHEA-COMP:11964"/>
        <dbReference type="Rhea" id="RHEA-COMP:11965"/>
        <dbReference type="ChEBI" id="CHEBI:15377"/>
        <dbReference type="ChEBI" id="CHEBI:15378"/>
        <dbReference type="ChEBI" id="CHEBI:15379"/>
        <dbReference type="ChEBI" id="CHEBI:30879"/>
        <dbReference type="ChEBI" id="CHEBI:57618"/>
        <dbReference type="ChEBI" id="CHEBI:58210"/>
        <dbReference type="ChEBI" id="CHEBI:142491"/>
        <dbReference type="EC" id="1.14.14.1"/>
    </reaction>
</comment>
<dbReference type="InterPro" id="IPR050476">
    <property type="entry name" value="Insect_CytP450_Detox"/>
</dbReference>
<dbReference type="Gene3D" id="1.10.630.10">
    <property type="entry name" value="Cytochrome P450"/>
    <property type="match status" value="1"/>
</dbReference>
<dbReference type="PANTHER" id="PTHR24292:SF54">
    <property type="entry name" value="CYP9F3-RELATED"/>
    <property type="match status" value="1"/>
</dbReference>
<evidence type="ECO:0000256" key="6">
    <source>
        <dbReference type="ARBA" id="ARBA00022617"/>
    </source>
</evidence>
<dbReference type="PANTHER" id="PTHR24292">
    <property type="entry name" value="CYTOCHROME P450"/>
    <property type="match status" value="1"/>
</dbReference>
<evidence type="ECO:0000256" key="4">
    <source>
        <dbReference type="ARBA" id="ARBA00010617"/>
    </source>
</evidence>
<keyword evidence="6" id="KW-0349">Heme</keyword>
<evidence type="ECO:0000256" key="9">
    <source>
        <dbReference type="ARBA" id="ARBA00022848"/>
    </source>
</evidence>
<evidence type="ECO:0000256" key="11">
    <source>
        <dbReference type="ARBA" id="ARBA00023004"/>
    </source>
</evidence>
<evidence type="ECO:0000313" key="16">
    <source>
        <dbReference type="Proteomes" id="UP000299102"/>
    </source>
</evidence>
<dbReference type="GO" id="GO:0016712">
    <property type="term" value="F:oxidoreductase activity, acting on paired donors, with incorporation or reduction of molecular oxygen, reduced flavin or flavoprotein as one donor, and incorporation of one atom of oxygen"/>
    <property type="evidence" value="ECO:0007669"/>
    <property type="project" value="UniProtKB-EC"/>
</dbReference>
<name>A0A4C1XHW0_EUMVA</name>
<keyword evidence="8" id="KW-0256">Endoplasmic reticulum</keyword>
<dbReference type="SUPFAM" id="SSF48264">
    <property type="entry name" value="Cytochrome P450"/>
    <property type="match status" value="1"/>
</dbReference>
<dbReference type="GO" id="GO:0005506">
    <property type="term" value="F:iron ion binding"/>
    <property type="evidence" value="ECO:0007669"/>
    <property type="project" value="InterPro"/>
</dbReference>
<dbReference type="GO" id="GO:0005789">
    <property type="term" value="C:endoplasmic reticulum membrane"/>
    <property type="evidence" value="ECO:0007669"/>
    <property type="project" value="UniProtKB-SubCell"/>
</dbReference>
<evidence type="ECO:0000313" key="15">
    <source>
        <dbReference type="EMBL" id="GBP63486.1"/>
    </source>
</evidence>
<evidence type="ECO:0000256" key="14">
    <source>
        <dbReference type="ARBA" id="ARBA00047827"/>
    </source>
</evidence>
<dbReference type="EC" id="1.14.14.1" evidence="5"/>
<dbReference type="AlphaFoldDB" id="A0A4C1XHW0"/>
<evidence type="ECO:0000256" key="8">
    <source>
        <dbReference type="ARBA" id="ARBA00022824"/>
    </source>
</evidence>
<evidence type="ECO:0000256" key="2">
    <source>
        <dbReference type="ARBA" id="ARBA00004174"/>
    </source>
</evidence>
<reference evidence="15 16" key="1">
    <citation type="journal article" date="2019" name="Commun. Biol.">
        <title>The bagworm genome reveals a unique fibroin gene that provides high tensile strength.</title>
        <authorList>
            <person name="Kono N."/>
            <person name="Nakamura H."/>
            <person name="Ohtoshi R."/>
            <person name="Tomita M."/>
            <person name="Numata K."/>
            <person name="Arakawa K."/>
        </authorList>
    </citation>
    <scope>NUCLEOTIDE SEQUENCE [LARGE SCALE GENOMIC DNA]</scope>
</reference>
<evidence type="ECO:0000256" key="3">
    <source>
        <dbReference type="ARBA" id="ARBA00004406"/>
    </source>
</evidence>
<comment type="caution">
    <text evidence="15">The sequence shown here is derived from an EMBL/GenBank/DDBJ whole genome shotgun (WGS) entry which is preliminary data.</text>
</comment>
<dbReference type="Pfam" id="PF00067">
    <property type="entry name" value="p450"/>
    <property type="match status" value="1"/>
</dbReference>
<gene>
    <name evidence="15" type="primary">CYP9E2</name>
    <name evidence="15" type="ORF">EVAR_49539_1</name>
</gene>
<dbReference type="InterPro" id="IPR036396">
    <property type="entry name" value="Cyt_P450_sf"/>
</dbReference>
<dbReference type="OrthoDB" id="2789670at2759"/>
<keyword evidence="16" id="KW-1185">Reference proteome</keyword>
<dbReference type="GO" id="GO:0020037">
    <property type="term" value="F:heme binding"/>
    <property type="evidence" value="ECO:0007669"/>
    <property type="project" value="InterPro"/>
</dbReference>
<keyword evidence="7" id="KW-0479">Metal-binding</keyword>
<evidence type="ECO:0000256" key="12">
    <source>
        <dbReference type="ARBA" id="ARBA00023033"/>
    </source>
</evidence>
<keyword evidence="11" id="KW-0408">Iron</keyword>
<proteinExistence type="inferred from homology"/>
<keyword evidence="12" id="KW-0503">Monooxygenase</keyword>
<dbReference type="InterPro" id="IPR002402">
    <property type="entry name" value="Cyt_P450_E_grp-II"/>
</dbReference>
<evidence type="ECO:0000256" key="1">
    <source>
        <dbReference type="ARBA" id="ARBA00001971"/>
    </source>
</evidence>
<dbReference type="PRINTS" id="PR00464">
    <property type="entry name" value="EP450II"/>
</dbReference>
<dbReference type="Proteomes" id="UP000299102">
    <property type="component" value="Unassembled WGS sequence"/>
</dbReference>
<keyword evidence="9" id="KW-0492">Microsome</keyword>